<dbReference type="GO" id="GO:0009245">
    <property type="term" value="P:lipid A biosynthetic process"/>
    <property type="evidence" value="ECO:0007669"/>
    <property type="project" value="UniProtKB-KW"/>
</dbReference>
<dbReference type="GO" id="GO:0008915">
    <property type="term" value="F:lipid-A-disaccharide synthase activity"/>
    <property type="evidence" value="ECO:0007669"/>
    <property type="project" value="UniProtKB-EC"/>
</dbReference>
<keyword evidence="5" id="KW-0808">Transferase</keyword>
<dbReference type="GO" id="GO:0016020">
    <property type="term" value="C:membrane"/>
    <property type="evidence" value="ECO:0007669"/>
    <property type="project" value="GOC"/>
</dbReference>
<reference evidence="8" key="1">
    <citation type="submission" date="2013-08" db="EMBL/GenBank/DDBJ databases">
        <authorList>
            <person name="Mendez C."/>
            <person name="Richter M."/>
            <person name="Ferrer M."/>
            <person name="Sanchez J."/>
        </authorList>
    </citation>
    <scope>NUCLEOTIDE SEQUENCE</scope>
</reference>
<evidence type="ECO:0000256" key="1">
    <source>
        <dbReference type="ARBA" id="ARBA00012687"/>
    </source>
</evidence>
<accession>T0YFU6</accession>
<keyword evidence="4" id="KW-0328">Glycosyltransferase</keyword>
<keyword evidence="3" id="KW-0441">Lipid A biosynthesis</keyword>
<evidence type="ECO:0000256" key="3">
    <source>
        <dbReference type="ARBA" id="ARBA00022556"/>
    </source>
</evidence>
<dbReference type="AlphaFoldDB" id="T0YFU6"/>
<evidence type="ECO:0000256" key="2">
    <source>
        <dbReference type="ARBA" id="ARBA00022516"/>
    </source>
</evidence>
<evidence type="ECO:0000256" key="7">
    <source>
        <dbReference type="ARBA" id="ARBA00048975"/>
    </source>
</evidence>
<evidence type="ECO:0000313" key="8">
    <source>
        <dbReference type="EMBL" id="EQD34281.1"/>
    </source>
</evidence>
<evidence type="ECO:0000256" key="6">
    <source>
        <dbReference type="ARBA" id="ARBA00023098"/>
    </source>
</evidence>
<protein>
    <recommendedName>
        <fullName evidence="1">lipid-A-disaccharide synthase</fullName>
        <ecNumber evidence="1">2.4.1.182</ecNumber>
    </recommendedName>
</protein>
<proteinExistence type="inferred from homology"/>
<gene>
    <name evidence="8" type="ORF">B1B_17276</name>
</gene>
<dbReference type="InterPro" id="IPR003835">
    <property type="entry name" value="Glyco_trans_19"/>
</dbReference>
<dbReference type="Pfam" id="PF02684">
    <property type="entry name" value="LpxB"/>
    <property type="match status" value="1"/>
</dbReference>
<name>T0YFU6_9ZZZZ</name>
<keyword evidence="2" id="KW-0444">Lipid biosynthesis</keyword>
<evidence type="ECO:0000256" key="4">
    <source>
        <dbReference type="ARBA" id="ARBA00022676"/>
    </source>
</evidence>
<dbReference type="NCBIfam" id="TIGR00215">
    <property type="entry name" value="lpxB"/>
    <property type="match status" value="1"/>
</dbReference>
<dbReference type="Gene3D" id="3.40.50.2000">
    <property type="entry name" value="Glycogen Phosphorylase B"/>
    <property type="match status" value="1"/>
</dbReference>
<dbReference type="GO" id="GO:0005543">
    <property type="term" value="F:phospholipid binding"/>
    <property type="evidence" value="ECO:0007669"/>
    <property type="project" value="TreeGrafter"/>
</dbReference>
<evidence type="ECO:0000256" key="5">
    <source>
        <dbReference type="ARBA" id="ARBA00022679"/>
    </source>
</evidence>
<dbReference type="PANTHER" id="PTHR30372">
    <property type="entry name" value="LIPID-A-DISACCHARIDE SYNTHASE"/>
    <property type="match status" value="1"/>
</dbReference>
<dbReference type="EMBL" id="AUZY01011541">
    <property type="protein sequence ID" value="EQD34281.1"/>
    <property type="molecule type" value="Genomic_DNA"/>
</dbReference>
<sequence length="388" mass="42981">MPRIAFSIGELSGDILAADVLGHLRDLHSDLKCLGVTGPALRGCGCESILPVEALSVSGLTEAIAHLPRLWHLRRQLTRTILDWKPDLFLGVDAPDFNLGLERTLRQHGIRVAHLVSPSVWAWRPKRVQKVAAATDTLFCLFPFEPDYYRATRVRRLFVGHPLADRLQPLDEIQSERQALGLDPHRTTVALLPGSRLHELENLGSVMMQAARLVQQDFGPIQFILPVAQDGFRPVLEALWRQYGPNQSLLLLDRDGPRALSVADAAWVASGTATLEGLLVGCPMVVAYRVSGVTAWIARNVLGFHVRWVSIPNLLAREFLVPECLQEQVRPKILAEALLALLQHPDRRNMIRARFQILSAELRHNFGVTVAAELGRMLVADSGQGNGS</sequence>
<dbReference type="HAMAP" id="MF_00392">
    <property type="entry name" value="LpxB"/>
    <property type="match status" value="1"/>
</dbReference>
<keyword evidence="6" id="KW-0443">Lipid metabolism</keyword>
<dbReference type="PANTHER" id="PTHR30372:SF4">
    <property type="entry name" value="LIPID-A-DISACCHARIDE SYNTHASE, MITOCHONDRIAL-RELATED"/>
    <property type="match status" value="1"/>
</dbReference>
<comment type="caution">
    <text evidence="8">The sequence shown here is derived from an EMBL/GenBank/DDBJ whole genome shotgun (WGS) entry which is preliminary data.</text>
</comment>
<organism evidence="8">
    <name type="scientific">mine drainage metagenome</name>
    <dbReference type="NCBI Taxonomy" id="410659"/>
    <lineage>
        <taxon>unclassified sequences</taxon>
        <taxon>metagenomes</taxon>
        <taxon>ecological metagenomes</taxon>
    </lineage>
</organism>
<dbReference type="EC" id="2.4.1.182" evidence="1"/>
<dbReference type="SUPFAM" id="SSF53756">
    <property type="entry name" value="UDP-Glycosyltransferase/glycogen phosphorylase"/>
    <property type="match status" value="1"/>
</dbReference>
<reference evidence="8" key="2">
    <citation type="journal article" date="2014" name="ISME J.">
        <title>Microbial stratification in low pH oxic and suboxic macroscopic growths along an acid mine drainage.</title>
        <authorList>
            <person name="Mendez-Garcia C."/>
            <person name="Mesa V."/>
            <person name="Sprenger R.R."/>
            <person name="Richter M."/>
            <person name="Diez M.S."/>
            <person name="Solano J."/>
            <person name="Bargiela R."/>
            <person name="Golyshina O.V."/>
            <person name="Manteca A."/>
            <person name="Ramos J.L."/>
            <person name="Gallego J.R."/>
            <person name="Llorente I."/>
            <person name="Martins Dos Santos V.A."/>
            <person name="Jensen O.N."/>
            <person name="Pelaez A.I."/>
            <person name="Sanchez J."/>
            <person name="Ferrer M."/>
        </authorList>
    </citation>
    <scope>NUCLEOTIDE SEQUENCE</scope>
</reference>
<comment type="catalytic activity">
    <reaction evidence="7">
        <text>a lipid X + a UDP-2-N,3-O-bis[(3R)-3-hydroxyacyl]-alpha-D-glucosamine = a lipid A disaccharide + UDP + H(+)</text>
        <dbReference type="Rhea" id="RHEA:67828"/>
        <dbReference type="ChEBI" id="CHEBI:15378"/>
        <dbReference type="ChEBI" id="CHEBI:58223"/>
        <dbReference type="ChEBI" id="CHEBI:137748"/>
        <dbReference type="ChEBI" id="CHEBI:176338"/>
        <dbReference type="ChEBI" id="CHEBI:176343"/>
        <dbReference type="EC" id="2.4.1.182"/>
    </reaction>
</comment>